<reference evidence="2" key="1">
    <citation type="journal article" date="2021" name="Sci. Adv.">
        <title>The American lobster genome reveals insights on longevity, neural, and immune adaptations.</title>
        <authorList>
            <person name="Polinski J.M."/>
            <person name="Zimin A.V."/>
            <person name="Clark K.F."/>
            <person name="Kohn A.B."/>
            <person name="Sadowski N."/>
            <person name="Timp W."/>
            <person name="Ptitsyn A."/>
            <person name="Khanna P."/>
            <person name="Romanova D.Y."/>
            <person name="Williams P."/>
            <person name="Greenwood S.J."/>
            <person name="Moroz L.L."/>
            <person name="Walt D.R."/>
            <person name="Bodnar A.G."/>
        </authorList>
    </citation>
    <scope>NUCLEOTIDE SEQUENCE</scope>
    <source>
        <strain evidence="2">GMGI-L3</strain>
    </source>
</reference>
<dbReference type="Proteomes" id="UP000747542">
    <property type="component" value="Unassembled WGS sequence"/>
</dbReference>
<organism evidence="2 3">
    <name type="scientific">Homarus americanus</name>
    <name type="common">American lobster</name>
    <dbReference type="NCBI Taxonomy" id="6706"/>
    <lineage>
        <taxon>Eukaryota</taxon>
        <taxon>Metazoa</taxon>
        <taxon>Ecdysozoa</taxon>
        <taxon>Arthropoda</taxon>
        <taxon>Crustacea</taxon>
        <taxon>Multicrustacea</taxon>
        <taxon>Malacostraca</taxon>
        <taxon>Eumalacostraca</taxon>
        <taxon>Eucarida</taxon>
        <taxon>Decapoda</taxon>
        <taxon>Pleocyemata</taxon>
        <taxon>Astacidea</taxon>
        <taxon>Nephropoidea</taxon>
        <taxon>Nephropidae</taxon>
        <taxon>Homarus</taxon>
    </lineage>
</organism>
<name>A0A8J5MRP2_HOMAM</name>
<feature type="compositionally biased region" description="Polar residues" evidence="1">
    <location>
        <begin position="186"/>
        <end position="201"/>
    </location>
</feature>
<dbReference type="EMBL" id="JAHLQT010030594">
    <property type="protein sequence ID" value="KAG7160897.1"/>
    <property type="molecule type" value="Genomic_DNA"/>
</dbReference>
<evidence type="ECO:0000313" key="2">
    <source>
        <dbReference type="EMBL" id="KAG7160897.1"/>
    </source>
</evidence>
<keyword evidence="3" id="KW-1185">Reference proteome</keyword>
<feature type="region of interest" description="Disordered" evidence="1">
    <location>
        <begin position="126"/>
        <end position="207"/>
    </location>
</feature>
<gene>
    <name evidence="2" type="ORF">Hamer_G007670</name>
</gene>
<proteinExistence type="predicted"/>
<evidence type="ECO:0000256" key="1">
    <source>
        <dbReference type="SAM" id="MobiDB-lite"/>
    </source>
</evidence>
<dbReference type="OrthoDB" id="6374935at2759"/>
<evidence type="ECO:0000313" key="3">
    <source>
        <dbReference type="Proteomes" id="UP000747542"/>
    </source>
</evidence>
<dbReference type="AlphaFoldDB" id="A0A8J5MRP2"/>
<accession>A0A8J5MRP2</accession>
<comment type="caution">
    <text evidence="2">The sequence shown here is derived from an EMBL/GenBank/DDBJ whole genome shotgun (WGS) entry which is preliminary data.</text>
</comment>
<sequence>MATGKKGLNTRSTTYPTHDTTKNKLRFSLRRMNSFDCSYDDPCLLEEDKSAREVSAEGRARTCYFQYAHTSTASSAPGHKLLRFSDECWCGPTPEQRYISPLKSKQRLNSKYSTVGNVEKLVDWQRQSPDRHSVSPSNSQDAGQRHSRSTERRTGKTGSILERRKQFCSSVSLPPLSKSPPEPVSTVNNSNTPAPSTTVSTEGRRRRSQFRRAWSLFSLSCDKDVQRREKSPPQRILRPPTRRTYRRGVSGLPIQCSTNTLGLAY</sequence>
<protein>
    <submittedName>
        <fullName evidence="2">Uncharacterized protein</fullName>
    </submittedName>
</protein>
<feature type="region of interest" description="Disordered" evidence="1">
    <location>
        <begin position="224"/>
        <end position="243"/>
    </location>
</feature>